<organism evidence="1 2">
    <name type="scientific">Paramecium sonneborni</name>
    <dbReference type="NCBI Taxonomy" id="65129"/>
    <lineage>
        <taxon>Eukaryota</taxon>
        <taxon>Sar</taxon>
        <taxon>Alveolata</taxon>
        <taxon>Ciliophora</taxon>
        <taxon>Intramacronucleata</taxon>
        <taxon>Oligohymenophorea</taxon>
        <taxon>Peniculida</taxon>
        <taxon>Parameciidae</taxon>
        <taxon>Paramecium</taxon>
    </lineage>
</organism>
<name>A0A8S1R646_9CILI</name>
<proteinExistence type="predicted"/>
<evidence type="ECO:0000313" key="1">
    <source>
        <dbReference type="EMBL" id="CAD8123556.1"/>
    </source>
</evidence>
<evidence type="ECO:0000313" key="2">
    <source>
        <dbReference type="Proteomes" id="UP000692954"/>
    </source>
</evidence>
<dbReference type="EMBL" id="CAJJDN010000145">
    <property type="protein sequence ID" value="CAD8123556.1"/>
    <property type="molecule type" value="Genomic_DNA"/>
</dbReference>
<gene>
    <name evidence="1" type="ORF">PSON_ATCC_30995.1.T1450103</name>
</gene>
<dbReference type="Proteomes" id="UP000692954">
    <property type="component" value="Unassembled WGS sequence"/>
</dbReference>
<dbReference type="AlphaFoldDB" id="A0A8S1R646"/>
<sequence>MNENQLKVLFLYEVRVIQEEIVDLGQLQRNKNIQKRMRQGQQKNNKRILINKNLINLDHIFDISFDVSQKVKMEIKSSPVRKQLRNMVQKMILDM</sequence>
<accession>A0A8S1R646</accession>
<reference evidence="1" key="1">
    <citation type="submission" date="2021-01" db="EMBL/GenBank/DDBJ databases">
        <authorList>
            <consortium name="Genoscope - CEA"/>
            <person name="William W."/>
        </authorList>
    </citation>
    <scope>NUCLEOTIDE SEQUENCE</scope>
</reference>
<comment type="caution">
    <text evidence="1">The sequence shown here is derived from an EMBL/GenBank/DDBJ whole genome shotgun (WGS) entry which is preliminary data.</text>
</comment>
<protein>
    <submittedName>
        <fullName evidence="1">Uncharacterized protein</fullName>
    </submittedName>
</protein>
<keyword evidence="2" id="KW-1185">Reference proteome</keyword>